<dbReference type="RefSeq" id="WP_117393704.1">
    <property type="nucleotide sequence ID" value="NZ_QWDC01000004.1"/>
</dbReference>
<dbReference type="OrthoDB" id="758560at2"/>
<evidence type="ECO:0000313" key="2">
    <source>
        <dbReference type="EMBL" id="RFZ90290.1"/>
    </source>
</evidence>
<organism evidence="2 3">
    <name type="scientific">Mucilaginibacter conchicola</name>
    <dbReference type="NCBI Taxonomy" id="2303333"/>
    <lineage>
        <taxon>Bacteria</taxon>
        <taxon>Pseudomonadati</taxon>
        <taxon>Bacteroidota</taxon>
        <taxon>Sphingobacteriia</taxon>
        <taxon>Sphingobacteriales</taxon>
        <taxon>Sphingobacteriaceae</taxon>
        <taxon>Mucilaginibacter</taxon>
    </lineage>
</organism>
<dbReference type="InterPro" id="IPR000182">
    <property type="entry name" value="GNAT_dom"/>
</dbReference>
<keyword evidence="3" id="KW-1185">Reference proteome</keyword>
<feature type="domain" description="N-acetyltransferase" evidence="1">
    <location>
        <begin position="3"/>
        <end position="161"/>
    </location>
</feature>
<sequence length="170" mass="19498">MNIQIEPTRIDDLDEIFHLYNEAIAYQKKVGNNHWLGFEREMVEQELAENRHFKILGNGHIIGTFLYTLSDPLIWKDANAIPAIYIHRIATNPVARGNNLVEKIIEWSKAFAAANQLQYIRIDTGAGNDRLINYYIKCGFTYLGDTKVDYTPDLPLHYKDGSFALLQLAV</sequence>
<proteinExistence type="predicted"/>
<evidence type="ECO:0000313" key="3">
    <source>
        <dbReference type="Proteomes" id="UP000264217"/>
    </source>
</evidence>
<protein>
    <submittedName>
        <fullName evidence="2">GNAT family N-acetyltransferase</fullName>
    </submittedName>
</protein>
<comment type="caution">
    <text evidence="2">The sequence shown here is derived from an EMBL/GenBank/DDBJ whole genome shotgun (WGS) entry which is preliminary data.</text>
</comment>
<dbReference type="EMBL" id="QWDC01000004">
    <property type="protein sequence ID" value="RFZ90290.1"/>
    <property type="molecule type" value="Genomic_DNA"/>
</dbReference>
<accession>A0A372NNS7</accession>
<dbReference type="Pfam" id="PF00583">
    <property type="entry name" value="Acetyltransf_1"/>
    <property type="match status" value="1"/>
</dbReference>
<dbReference type="AlphaFoldDB" id="A0A372NNS7"/>
<dbReference type="Gene3D" id="3.40.630.30">
    <property type="match status" value="1"/>
</dbReference>
<dbReference type="Proteomes" id="UP000264217">
    <property type="component" value="Unassembled WGS sequence"/>
</dbReference>
<gene>
    <name evidence="2" type="ORF">D0C36_21060</name>
</gene>
<evidence type="ECO:0000259" key="1">
    <source>
        <dbReference type="PROSITE" id="PS51186"/>
    </source>
</evidence>
<dbReference type="SUPFAM" id="SSF55729">
    <property type="entry name" value="Acyl-CoA N-acyltransferases (Nat)"/>
    <property type="match status" value="1"/>
</dbReference>
<dbReference type="InterPro" id="IPR016181">
    <property type="entry name" value="Acyl_CoA_acyltransferase"/>
</dbReference>
<dbReference type="PROSITE" id="PS51186">
    <property type="entry name" value="GNAT"/>
    <property type="match status" value="1"/>
</dbReference>
<keyword evidence="2" id="KW-0808">Transferase</keyword>
<reference evidence="2 3" key="1">
    <citation type="submission" date="2018-08" db="EMBL/GenBank/DDBJ databases">
        <title>Mucilaginibacter sp. MYSH2.</title>
        <authorList>
            <person name="Seo T."/>
        </authorList>
    </citation>
    <scope>NUCLEOTIDE SEQUENCE [LARGE SCALE GENOMIC DNA]</scope>
    <source>
        <strain evidence="2 3">MYSH2</strain>
    </source>
</reference>
<dbReference type="GO" id="GO:0016747">
    <property type="term" value="F:acyltransferase activity, transferring groups other than amino-acyl groups"/>
    <property type="evidence" value="ECO:0007669"/>
    <property type="project" value="InterPro"/>
</dbReference>
<name>A0A372NNS7_9SPHI</name>